<dbReference type="InterPro" id="IPR017930">
    <property type="entry name" value="Myb_dom"/>
</dbReference>
<comment type="caution">
    <text evidence="8">The sequence shown here is derived from an EMBL/GenBank/DDBJ whole genome shotgun (WGS) entry which is preliminary data.</text>
</comment>
<evidence type="ECO:0000256" key="5">
    <source>
        <dbReference type="ARBA" id="ARBA00023242"/>
    </source>
</evidence>
<evidence type="ECO:0000313" key="8">
    <source>
        <dbReference type="EMBL" id="KAI0491786.1"/>
    </source>
</evidence>
<dbReference type="Proteomes" id="UP000829196">
    <property type="component" value="Unassembled WGS sequence"/>
</dbReference>
<comment type="subcellular location">
    <subcellularLocation>
        <location evidence="1">Nucleus</location>
    </subcellularLocation>
</comment>
<dbReference type="FunFam" id="1.10.10.60:FF:000007">
    <property type="entry name" value="Two-component response regulator"/>
    <property type="match status" value="1"/>
</dbReference>
<protein>
    <recommendedName>
        <fullName evidence="7">HTH myb-type domain-containing protein</fullName>
    </recommendedName>
</protein>
<dbReference type="PROSITE" id="PS51294">
    <property type="entry name" value="HTH_MYB"/>
    <property type="match status" value="1"/>
</dbReference>
<dbReference type="GO" id="GO:0005634">
    <property type="term" value="C:nucleus"/>
    <property type="evidence" value="ECO:0007669"/>
    <property type="project" value="UniProtKB-SubCell"/>
</dbReference>
<dbReference type="PANTHER" id="PTHR31003">
    <property type="entry name" value="MYB FAMILY TRANSCRIPTION FACTOR"/>
    <property type="match status" value="1"/>
</dbReference>
<dbReference type="InterPro" id="IPR006447">
    <property type="entry name" value="Myb_dom_plants"/>
</dbReference>
<organism evidence="8 9">
    <name type="scientific">Dendrobium nobile</name>
    <name type="common">Orchid</name>
    <dbReference type="NCBI Taxonomy" id="94219"/>
    <lineage>
        <taxon>Eukaryota</taxon>
        <taxon>Viridiplantae</taxon>
        <taxon>Streptophyta</taxon>
        <taxon>Embryophyta</taxon>
        <taxon>Tracheophyta</taxon>
        <taxon>Spermatophyta</taxon>
        <taxon>Magnoliopsida</taxon>
        <taxon>Liliopsida</taxon>
        <taxon>Asparagales</taxon>
        <taxon>Orchidaceae</taxon>
        <taxon>Epidendroideae</taxon>
        <taxon>Malaxideae</taxon>
        <taxon>Dendrobiinae</taxon>
        <taxon>Dendrobium</taxon>
    </lineage>
</organism>
<keyword evidence="9" id="KW-1185">Reference proteome</keyword>
<evidence type="ECO:0000256" key="1">
    <source>
        <dbReference type="ARBA" id="ARBA00004123"/>
    </source>
</evidence>
<name>A0A8T3A5I5_DENNO</name>
<dbReference type="SUPFAM" id="SSF46689">
    <property type="entry name" value="Homeodomain-like"/>
    <property type="match status" value="1"/>
</dbReference>
<dbReference type="Pfam" id="PF26575">
    <property type="entry name" value="HHO5_N"/>
    <property type="match status" value="1"/>
</dbReference>
<feature type="compositionally biased region" description="Polar residues" evidence="6">
    <location>
        <begin position="287"/>
        <end position="297"/>
    </location>
</feature>
<keyword evidence="5" id="KW-0539">Nucleus</keyword>
<sequence>MALPARYRNLQDYIEALEGERRKILVFSRELPLCLELISQVIEIRRREIAGDDYFGEVPALEEFIPLKPSSSSSGNEKGQKVAGDSKPDWLRSVQLWAPAVAVETSPVESSKPRKPVAEMGGTFRRFEKEKLRRPPSAEILESSTTTENISAPRKQRRCWSPELHRKFLCALERLGGSQSATPKQIRELMKVERLTNDEVKSHLQKYRLHTTRPSTQIHSSSYINPQIPPQLVLVGGIWVPPPDYRVMFTAAEQSSAAFNGTYSSVPSMALESGLSQQKQDKQQKQLNNLPSKPSQSFEDDTNLADELATKSDSCTLSSTSQATTLPLL</sequence>
<feature type="domain" description="HTH myb-type" evidence="7">
    <location>
        <begin position="152"/>
        <end position="212"/>
    </location>
</feature>
<dbReference type="GO" id="GO:0003677">
    <property type="term" value="F:DNA binding"/>
    <property type="evidence" value="ECO:0007669"/>
    <property type="project" value="UniProtKB-KW"/>
</dbReference>
<dbReference type="AlphaFoldDB" id="A0A8T3A5I5"/>
<feature type="region of interest" description="Disordered" evidence="6">
    <location>
        <begin position="66"/>
        <end position="85"/>
    </location>
</feature>
<feature type="region of interest" description="Disordered" evidence="6">
    <location>
        <begin position="275"/>
        <end position="329"/>
    </location>
</feature>
<dbReference type="EMBL" id="JAGYWB010000018">
    <property type="protein sequence ID" value="KAI0491786.1"/>
    <property type="molecule type" value="Genomic_DNA"/>
</dbReference>
<dbReference type="SMR" id="A0A8T3A5I5"/>
<dbReference type="InterPro" id="IPR001005">
    <property type="entry name" value="SANT/Myb"/>
</dbReference>
<keyword evidence="3" id="KW-0238">DNA-binding</keyword>
<gene>
    <name evidence="8" type="ORF">KFK09_026046</name>
</gene>
<evidence type="ECO:0000259" key="7">
    <source>
        <dbReference type="PROSITE" id="PS51294"/>
    </source>
</evidence>
<evidence type="ECO:0000256" key="2">
    <source>
        <dbReference type="ARBA" id="ARBA00023015"/>
    </source>
</evidence>
<dbReference type="Gene3D" id="1.10.10.60">
    <property type="entry name" value="Homeodomain-like"/>
    <property type="match status" value="1"/>
</dbReference>
<dbReference type="InterPro" id="IPR009057">
    <property type="entry name" value="Homeodomain-like_sf"/>
</dbReference>
<dbReference type="OrthoDB" id="1908613at2759"/>
<evidence type="ECO:0000256" key="3">
    <source>
        <dbReference type="ARBA" id="ARBA00023125"/>
    </source>
</evidence>
<feature type="compositionally biased region" description="Polar residues" evidence="6">
    <location>
        <begin position="311"/>
        <end position="329"/>
    </location>
</feature>
<keyword evidence="2" id="KW-0805">Transcription regulation</keyword>
<dbReference type="PANTHER" id="PTHR31003:SF16">
    <property type="entry name" value="TRANSCRIPTION FACTOR HHO2"/>
    <property type="match status" value="1"/>
</dbReference>
<dbReference type="InterPro" id="IPR044787">
    <property type="entry name" value="HHO5-like"/>
</dbReference>
<reference evidence="8" key="1">
    <citation type="journal article" date="2022" name="Front. Genet.">
        <title>Chromosome-Scale Assembly of the Dendrobium nobile Genome Provides Insights Into the Molecular Mechanism of the Biosynthesis of the Medicinal Active Ingredient of Dendrobium.</title>
        <authorList>
            <person name="Xu Q."/>
            <person name="Niu S.-C."/>
            <person name="Li K.-L."/>
            <person name="Zheng P.-J."/>
            <person name="Zhang X.-J."/>
            <person name="Jia Y."/>
            <person name="Liu Y."/>
            <person name="Niu Y.-X."/>
            <person name="Yu L.-H."/>
            <person name="Chen D.-F."/>
            <person name="Zhang G.-Q."/>
        </authorList>
    </citation>
    <scope>NUCLEOTIDE SEQUENCE</scope>
    <source>
        <tissue evidence="8">Leaf</tissue>
    </source>
</reference>
<accession>A0A8T3A5I5</accession>
<dbReference type="GO" id="GO:0003700">
    <property type="term" value="F:DNA-binding transcription factor activity"/>
    <property type="evidence" value="ECO:0007669"/>
    <property type="project" value="InterPro"/>
</dbReference>
<evidence type="ECO:0000313" key="9">
    <source>
        <dbReference type="Proteomes" id="UP000829196"/>
    </source>
</evidence>
<evidence type="ECO:0000256" key="4">
    <source>
        <dbReference type="ARBA" id="ARBA00023163"/>
    </source>
</evidence>
<dbReference type="InterPro" id="IPR058673">
    <property type="entry name" value="HHO5-like_N"/>
</dbReference>
<keyword evidence="4" id="KW-0804">Transcription</keyword>
<proteinExistence type="predicted"/>
<dbReference type="NCBIfam" id="TIGR01557">
    <property type="entry name" value="myb_SHAQKYF"/>
    <property type="match status" value="1"/>
</dbReference>
<evidence type="ECO:0000256" key="6">
    <source>
        <dbReference type="SAM" id="MobiDB-lite"/>
    </source>
</evidence>
<dbReference type="Pfam" id="PF00249">
    <property type="entry name" value="Myb_DNA-binding"/>
    <property type="match status" value="1"/>
</dbReference>